<keyword evidence="1" id="KW-0472">Membrane</keyword>
<organism evidence="2">
    <name type="scientific">Trichuris suis</name>
    <name type="common">pig whipworm</name>
    <dbReference type="NCBI Taxonomy" id="68888"/>
    <lineage>
        <taxon>Eukaryota</taxon>
        <taxon>Metazoa</taxon>
        <taxon>Ecdysozoa</taxon>
        <taxon>Nematoda</taxon>
        <taxon>Enoplea</taxon>
        <taxon>Dorylaimia</taxon>
        <taxon>Trichinellida</taxon>
        <taxon>Trichuridae</taxon>
        <taxon>Trichuris</taxon>
    </lineage>
</organism>
<dbReference type="Proteomes" id="UP000030758">
    <property type="component" value="Unassembled WGS sequence"/>
</dbReference>
<reference evidence="2" key="1">
    <citation type="journal article" date="2014" name="Nat. Genet.">
        <title>Genome and transcriptome of the porcine whipworm Trichuris suis.</title>
        <authorList>
            <person name="Jex A.R."/>
            <person name="Nejsum P."/>
            <person name="Schwarz E.M."/>
            <person name="Hu L."/>
            <person name="Young N.D."/>
            <person name="Hall R.S."/>
            <person name="Korhonen P.K."/>
            <person name="Liao S."/>
            <person name="Thamsborg S."/>
            <person name="Xia J."/>
            <person name="Xu P."/>
            <person name="Wang S."/>
            <person name="Scheerlinck J.P."/>
            <person name="Hofmann A."/>
            <person name="Sternberg P.W."/>
            <person name="Wang J."/>
            <person name="Gasser R.B."/>
        </authorList>
    </citation>
    <scope>NUCLEOTIDE SEQUENCE [LARGE SCALE GENOMIC DNA]</scope>
    <source>
        <strain evidence="2">DCEP-RM93F</strain>
    </source>
</reference>
<accession>A0A085MRS6</accession>
<name>A0A085MRS6_9BILA</name>
<dbReference type="EMBL" id="KL367714">
    <property type="protein sequence ID" value="KFD59922.1"/>
    <property type="molecule type" value="Genomic_DNA"/>
</dbReference>
<evidence type="ECO:0000313" key="2">
    <source>
        <dbReference type="EMBL" id="KFD59922.1"/>
    </source>
</evidence>
<evidence type="ECO:0000256" key="1">
    <source>
        <dbReference type="SAM" id="Phobius"/>
    </source>
</evidence>
<sequence length="170" mass="18591">MFYHHARGHLCYLMNIVASSILTITVATSILMSTVRRSYATDFFVCASITSAVMHTSVWNTLTCSWFFREPFTPLHCQSRRDLARSSPSAWPLPLLQGCYGLLCRSSMLNDGASVPIFRRGGEKMTRSSAMKGKVSTNRSVGTAVVITTPQPVSVVYGELCCLTAVSPVG</sequence>
<keyword evidence="1" id="KW-0812">Transmembrane</keyword>
<dbReference type="AlphaFoldDB" id="A0A085MRS6"/>
<protein>
    <submittedName>
        <fullName evidence="2">Uncharacterized protein</fullName>
    </submittedName>
</protein>
<feature type="transmembrane region" description="Helical" evidence="1">
    <location>
        <begin position="12"/>
        <end position="31"/>
    </location>
</feature>
<proteinExistence type="predicted"/>
<keyword evidence="1" id="KW-1133">Transmembrane helix</keyword>
<gene>
    <name evidence="2" type="ORF">M514_27893</name>
</gene>